<feature type="transmembrane region" description="Helical" evidence="2">
    <location>
        <begin position="472"/>
        <end position="505"/>
    </location>
</feature>
<evidence type="ECO:0000313" key="3">
    <source>
        <dbReference type="EMBL" id="RWA05574.1"/>
    </source>
</evidence>
<gene>
    <name evidence="3" type="ORF">EKO27_g9532</name>
</gene>
<keyword evidence="2" id="KW-1133">Transmembrane helix</keyword>
<feature type="transmembrane region" description="Helical" evidence="2">
    <location>
        <begin position="62"/>
        <end position="80"/>
    </location>
</feature>
<proteinExistence type="predicted"/>
<evidence type="ECO:0000256" key="2">
    <source>
        <dbReference type="SAM" id="Phobius"/>
    </source>
</evidence>
<dbReference type="STRING" id="363999.A0A439CTT5"/>
<reference evidence="3 4" key="1">
    <citation type="submission" date="2018-12" db="EMBL/GenBank/DDBJ databases">
        <title>Draft genome sequence of Xylaria grammica IHI A82.</title>
        <authorList>
            <person name="Buettner E."/>
            <person name="Kellner H."/>
        </authorList>
    </citation>
    <scope>NUCLEOTIDE SEQUENCE [LARGE SCALE GENOMIC DNA]</scope>
    <source>
        <strain evidence="3 4">IHI A82</strain>
    </source>
</reference>
<feature type="compositionally biased region" description="Basic and acidic residues" evidence="1">
    <location>
        <begin position="363"/>
        <end position="385"/>
    </location>
</feature>
<feature type="region of interest" description="Disordered" evidence="1">
    <location>
        <begin position="363"/>
        <end position="391"/>
    </location>
</feature>
<feature type="transmembrane region" description="Helical" evidence="2">
    <location>
        <begin position="160"/>
        <end position="179"/>
    </location>
</feature>
<dbReference type="Proteomes" id="UP000286045">
    <property type="component" value="Unassembled WGS sequence"/>
</dbReference>
<name>A0A439CTT5_9PEZI</name>
<feature type="transmembrane region" description="Helical" evidence="2">
    <location>
        <begin position="191"/>
        <end position="212"/>
    </location>
</feature>
<keyword evidence="2" id="KW-0472">Membrane</keyword>
<keyword evidence="4" id="KW-1185">Reference proteome</keyword>
<dbReference type="EMBL" id="RYZI01000425">
    <property type="protein sequence ID" value="RWA05574.1"/>
    <property type="molecule type" value="Genomic_DNA"/>
</dbReference>
<dbReference type="AlphaFoldDB" id="A0A439CTT5"/>
<comment type="caution">
    <text evidence="3">The sequence shown here is derived from an EMBL/GenBank/DDBJ whole genome shotgun (WGS) entry which is preliminary data.</text>
</comment>
<protein>
    <submittedName>
        <fullName evidence="3">Uncharacterized protein</fullName>
    </submittedName>
</protein>
<feature type="region of interest" description="Disordered" evidence="1">
    <location>
        <begin position="1"/>
        <end position="49"/>
    </location>
</feature>
<organism evidence="3 4">
    <name type="scientific">Xylaria grammica</name>
    <dbReference type="NCBI Taxonomy" id="363999"/>
    <lineage>
        <taxon>Eukaryota</taxon>
        <taxon>Fungi</taxon>
        <taxon>Dikarya</taxon>
        <taxon>Ascomycota</taxon>
        <taxon>Pezizomycotina</taxon>
        <taxon>Sordariomycetes</taxon>
        <taxon>Xylariomycetidae</taxon>
        <taxon>Xylariales</taxon>
        <taxon>Xylariaceae</taxon>
        <taxon>Xylaria</taxon>
    </lineage>
</organism>
<keyword evidence="2" id="KW-0812">Transmembrane</keyword>
<accession>A0A439CTT5</accession>
<sequence>MNPEECARPSSGHGDDAGSTNGPHSLAGEKLEEVPSGPKPLPPKGLNPYTTRQLRKRHVEPWLVFSILAIVGTILTATLVQNGGAAVQKGCTAIDGSEAEDWFRINLVVINGLTFVRAKFIDLLWDTAIGQGGRFVHGLILHQLVSRALTLLLERSTLPFSFFLGVKFSTVSIESLWCCTRILYSRAPVRTSILVAGLFLAIGYVLAFPTIWSAATGYEADVVPAYDILGIGAFVPKDSDRLKTCWSVSDLNRVGPGLNNPILGPKFSQAYGGWENIGDKKEFQRLKMRTMRLPRRPFFRRYDRDNERELRQLNQTSGADTWYDNNCYNSGVETGTGYNFTGECKSKQLYTLVHGWQYAGLGQKDKENLSPDTRDEENPKDESRAEPNNSDYVPYNTSFLLDTEIIAEEQLVPYNSTLWWNGTRVPLNAPFLDFGANCQWFKGSLGLCLCLDGKVISKDFRTSDQICLNDTGYIWGFSGTVLLLALALEAAWLLLCSLMWCAVLAKSQLVKLHRPGAGVIRSVLDIAGAIDLSIGTDTGAYAEDELRKKLEKCPPIGFEVDDSDGAGYERIRLRPVRHGVRTRRNIRVNKHTLYG</sequence>
<evidence type="ECO:0000313" key="4">
    <source>
        <dbReference type="Proteomes" id="UP000286045"/>
    </source>
</evidence>
<evidence type="ECO:0000256" key="1">
    <source>
        <dbReference type="SAM" id="MobiDB-lite"/>
    </source>
</evidence>